<protein>
    <submittedName>
        <fullName evidence="2">Uncharacterized protein</fullName>
    </submittedName>
</protein>
<dbReference type="EMBL" id="AGNL01004781">
    <property type="protein sequence ID" value="EJK73141.1"/>
    <property type="molecule type" value="Genomic_DNA"/>
</dbReference>
<gene>
    <name evidence="2" type="ORF">THAOC_05253</name>
</gene>
<feature type="region of interest" description="Disordered" evidence="1">
    <location>
        <begin position="124"/>
        <end position="155"/>
    </location>
</feature>
<evidence type="ECO:0000313" key="2">
    <source>
        <dbReference type="EMBL" id="EJK73141.1"/>
    </source>
</evidence>
<proteinExistence type="predicted"/>
<name>K0THL1_THAOC</name>
<comment type="caution">
    <text evidence="2">The sequence shown here is derived from an EMBL/GenBank/DDBJ whole genome shotgun (WGS) entry which is preliminary data.</text>
</comment>
<dbReference type="AlphaFoldDB" id="K0THL1"/>
<evidence type="ECO:0000313" key="3">
    <source>
        <dbReference type="Proteomes" id="UP000266841"/>
    </source>
</evidence>
<dbReference type="Proteomes" id="UP000266841">
    <property type="component" value="Unassembled WGS sequence"/>
</dbReference>
<organism evidence="2 3">
    <name type="scientific">Thalassiosira oceanica</name>
    <name type="common">Marine diatom</name>
    <dbReference type="NCBI Taxonomy" id="159749"/>
    <lineage>
        <taxon>Eukaryota</taxon>
        <taxon>Sar</taxon>
        <taxon>Stramenopiles</taxon>
        <taxon>Ochrophyta</taxon>
        <taxon>Bacillariophyta</taxon>
        <taxon>Coscinodiscophyceae</taxon>
        <taxon>Thalassiosirophycidae</taxon>
        <taxon>Thalassiosirales</taxon>
        <taxon>Thalassiosiraceae</taxon>
        <taxon>Thalassiosira</taxon>
    </lineage>
</organism>
<reference evidence="2 3" key="1">
    <citation type="journal article" date="2012" name="Genome Biol.">
        <title>Genome and low-iron response of an oceanic diatom adapted to chronic iron limitation.</title>
        <authorList>
            <person name="Lommer M."/>
            <person name="Specht M."/>
            <person name="Roy A.S."/>
            <person name="Kraemer L."/>
            <person name="Andreson R."/>
            <person name="Gutowska M.A."/>
            <person name="Wolf J."/>
            <person name="Bergner S.V."/>
            <person name="Schilhabel M.B."/>
            <person name="Klostermeier U.C."/>
            <person name="Beiko R.G."/>
            <person name="Rosenstiel P."/>
            <person name="Hippler M."/>
            <person name="Laroche J."/>
        </authorList>
    </citation>
    <scope>NUCLEOTIDE SEQUENCE [LARGE SCALE GENOMIC DNA]</scope>
    <source>
        <strain evidence="2 3">CCMP1005</strain>
    </source>
</reference>
<sequence>MPISAPLKCARRFRAFYHIFTKFGMIDRWRRRRERSVAVAWTPPVDVYWHVLSPTGSQLAGISTLAACLGADRLLLVVPHSDEEGRADAVRASAGDCGGTPHWQVGWASYELRHAARDEVESLITPEDERPTTHARGNLEGDPMPPDGAPGPRPHRVVVIL</sequence>
<keyword evidence="3" id="KW-1185">Reference proteome</keyword>
<evidence type="ECO:0000256" key="1">
    <source>
        <dbReference type="SAM" id="MobiDB-lite"/>
    </source>
</evidence>
<accession>K0THL1</accession>
<feature type="compositionally biased region" description="Pro residues" evidence="1">
    <location>
        <begin position="143"/>
        <end position="152"/>
    </location>
</feature>